<keyword evidence="6" id="KW-0653">Protein transport</keyword>
<name>A0A1C4H2Q1_9BIFI</name>
<keyword evidence="5 11" id="KW-0812">Transmembrane</keyword>
<evidence type="ECO:0000313" key="12">
    <source>
        <dbReference type="EMBL" id="SCC78858.1"/>
    </source>
</evidence>
<evidence type="ECO:0000256" key="1">
    <source>
        <dbReference type="ARBA" id="ARBA00004162"/>
    </source>
</evidence>
<feature type="transmembrane region" description="Helical" evidence="11">
    <location>
        <begin position="6"/>
        <end position="23"/>
    </location>
</feature>
<dbReference type="NCBIfam" id="TIGR00739">
    <property type="entry name" value="yajC"/>
    <property type="match status" value="1"/>
</dbReference>
<feature type="region of interest" description="Disordered" evidence="10">
    <location>
        <begin position="91"/>
        <end position="151"/>
    </location>
</feature>
<feature type="compositionally biased region" description="Polar residues" evidence="10">
    <location>
        <begin position="113"/>
        <end position="136"/>
    </location>
</feature>
<evidence type="ECO:0000256" key="5">
    <source>
        <dbReference type="ARBA" id="ARBA00022692"/>
    </source>
</evidence>
<proteinExistence type="inferred from homology"/>
<comment type="subcellular location">
    <subcellularLocation>
        <location evidence="1">Cell membrane</location>
        <topology evidence="1">Single-pass membrane protein</topology>
    </subcellularLocation>
</comment>
<evidence type="ECO:0000256" key="7">
    <source>
        <dbReference type="ARBA" id="ARBA00022989"/>
    </source>
</evidence>
<evidence type="ECO:0000256" key="9">
    <source>
        <dbReference type="ARBA" id="ARBA00023136"/>
    </source>
</evidence>
<evidence type="ECO:0000256" key="11">
    <source>
        <dbReference type="SAM" id="Phobius"/>
    </source>
</evidence>
<gene>
    <name evidence="12" type="ORF">GA0061077_0455</name>
</gene>
<keyword evidence="4" id="KW-1003">Cell membrane</keyword>
<accession>A0A1C4H2Q1</accession>
<dbReference type="SMART" id="SM01323">
    <property type="entry name" value="YajC"/>
    <property type="match status" value="1"/>
</dbReference>
<dbReference type="STRING" id="1505727.GA0061077_0455"/>
<evidence type="ECO:0000256" key="10">
    <source>
        <dbReference type="SAM" id="MobiDB-lite"/>
    </source>
</evidence>
<comment type="similarity">
    <text evidence="2">Belongs to the YajC family.</text>
</comment>
<sequence>MSGGNSFIFIVLIMFMVAMMFWSSRKSKQQQAKVKDFRSSLQPGQLVKTIGGVIGTVVSVDTKYEEIVIDSEGSKLRFTFPAISSSYERPAFIDDDEVDEEGNPVVQDDEVSQESAKSDTASDTQGQSENEQLNQDDSVDATEDSEVKENK</sequence>
<keyword evidence="9 11" id="KW-0472">Membrane</keyword>
<keyword evidence="13" id="KW-1185">Reference proteome</keyword>
<evidence type="ECO:0000256" key="8">
    <source>
        <dbReference type="ARBA" id="ARBA00023010"/>
    </source>
</evidence>
<keyword evidence="3" id="KW-0813">Transport</keyword>
<dbReference type="Proteomes" id="UP000242610">
    <property type="component" value="Unassembled WGS sequence"/>
</dbReference>
<dbReference type="EMBL" id="FMBL01000001">
    <property type="protein sequence ID" value="SCC78858.1"/>
    <property type="molecule type" value="Genomic_DNA"/>
</dbReference>
<dbReference type="Pfam" id="PF02699">
    <property type="entry name" value="YajC"/>
    <property type="match status" value="1"/>
</dbReference>
<evidence type="ECO:0000256" key="4">
    <source>
        <dbReference type="ARBA" id="ARBA00022475"/>
    </source>
</evidence>
<organism evidence="12 13">
    <name type="scientific">Bifidobacterium commune</name>
    <dbReference type="NCBI Taxonomy" id="1505727"/>
    <lineage>
        <taxon>Bacteria</taxon>
        <taxon>Bacillati</taxon>
        <taxon>Actinomycetota</taxon>
        <taxon>Actinomycetes</taxon>
        <taxon>Bifidobacteriales</taxon>
        <taxon>Bifidobacteriaceae</taxon>
        <taxon>Bifidobacterium</taxon>
    </lineage>
</organism>
<dbReference type="InterPro" id="IPR003849">
    <property type="entry name" value="Preprotein_translocase_YajC"/>
</dbReference>
<reference evidence="13" key="1">
    <citation type="submission" date="2016-08" db="EMBL/GenBank/DDBJ databases">
        <authorList>
            <person name="Varghese N."/>
            <person name="Submissions Spin"/>
        </authorList>
    </citation>
    <scope>NUCLEOTIDE SEQUENCE [LARGE SCALE GENOMIC DNA]</scope>
    <source>
        <strain evidence="13">R-52791</strain>
    </source>
</reference>
<keyword evidence="8" id="KW-0811">Translocation</keyword>
<evidence type="ECO:0000256" key="6">
    <source>
        <dbReference type="ARBA" id="ARBA00022927"/>
    </source>
</evidence>
<evidence type="ECO:0000256" key="2">
    <source>
        <dbReference type="ARBA" id="ARBA00006742"/>
    </source>
</evidence>
<keyword evidence="7 11" id="KW-1133">Transmembrane helix</keyword>
<dbReference type="AlphaFoldDB" id="A0A1C4H2Q1"/>
<dbReference type="GO" id="GO:0005886">
    <property type="term" value="C:plasma membrane"/>
    <property type="evidence" value="ECO:0007669"/>
    <property type="project" value="UniProtKB-SubCell"/>
</dbReference>
<dbReference type="GO" id="GO:0015031">
    <property type="term" value="P:protein transport"/>
    <property type="evidence" value="ECO:0007669"/>
    <property type="project" value="UniProtKB-KW"/>
</dbReference>
<feature type="compositionally biased region" description="Acidic residues" evidence="10">
    <location>
        <begin position="93"/>
        <end position="112"/>
    </location>
</feature>
<protein>
    <submittedName>
        <fullName evidence="12">Protein translocase subunit yajC</fullName>
    </submittedName>
</protein>
<evidence type="ECO:0000313" key="13">
    <source>
        <dbReference type="Proteomes" id="UP000242610"/>
    </source>
</evidence>
<dbReference type="PANTHER" id="PTHR33909">
    <property type="entry name" value="SEC TRANSLOCON ACCESSORY COMPLEX SUBUNIT YAJC"/>
    <property type="match status" value="1"/>
</dbReference>
<evidence type="ECO:0000256" key="3">
    <source>
        <dbReference type="ARBA" id="ARBA00022448"/>
    </source>
</evidence>
<dbReference type="PANTHER" id="PTHR33909:SF1">
    <property type="entry name" value="SEC TRANSLOCON ACCESSORY COMPLEX SUBUNIT YAJC"/>
    <property type="match status" value="1"/>
</dbReference>